<dbReference type="PANTHER" id="PTHR40590">
    <property type="entry name" value="CYTOPLASMIC PROTEIN-RELATED"/>
    <property type="match status" value="1"/>
</dbReference>
<name>A0A7W7K3X5_9SPHN</name>
<protein>
    <submittedName>
        <fullName evidence="1">Uncharacterized protein YbaP (TraB family)</fullName>
    </submittedName>
</protein>
<dbReference type="InterPro" id="IPR047111">
    <property type="entry name" value="YbaP-like"/>
</dbReference>
<dbReference type="InterPro" id="IPR002816">
    <property type="entry name" value="TraB/PrgY/GumN_fam"/>
</dbReference>
<dbReference type="Proteomes" id="UP000575241">
    <property type="component" value="Unassembled WGS sequence"/>
</dbReference>
<dbReference type="CDD" id="cd14789">
    <property type="entry name" value="Tiki"/>
    <property type="match status" value="1"/>
</dbReference>
<comment type="caution">
    <text evidence="1">The sequence shown here is derived from an EMBL/GenBank/DDBJ whole genome shotgun (WGS) entry which is preliminary data.</text>
</comment>
<keyword evidence="2" id="KW-1185">Reference proteome</keyword>
<dbReference type="Pfam" id="PF01963">
    <property type="entry name" value="TraB_PrgY_gumN"/>
    <property type="match status" value="1"/>
</dbReference>
<sequence length="299" mass="32023">MTGSQVIRRLIPALMALTLWGCGQKAPAPAEKADPALWVVKDHDTTIYLFGTVHVLKPGINWFQGGLKQAFDKADTLVLELVMPPDAEMQAIVAELGTAAGGPPLTEQLPAAEAGKMRAALPKLGMAADSLDRAEPWLAATLLSVLPLKQLGYDDKQGAELTLTNAAKAAGKKLEGLETARQQLGYFDALPLPAQRKLLVETIDDLPEAGSKIDQAVIAWRKGDADGLARLVNADMASAPEVTEALLVRRNRNWADWISQRMGQPGTVFVAVGAGHLAGDQSVQAELAKRGLKVERVRY</sequence>
<proteinExistence type="predicted"/>
<evidence type="ECO:0000313" key="2">
    <source>
        <dbReference type="Proteomes" id="UP000575241"/>
    </source>
</evidence>
<reference evidence="1 2" key="1">
    <citation type="submission" date="2020-08" db="EMBL/GenBank/DDBJ databases">
        <title>Functional genomics of gut bacteria from endangered species of beetles.</title>
        <authorList>
            <person name="Carlos-Shanley C."/>
        </authorList>
    </citation>
    <scope>NUCLEOTIDE SEQUENCE [LARGE SCALE GENOMIC DNA]</scope>
    <source>
        <strain evidence="1 2">S00224</strain>
    </source>
</reference>
<accession>A0A7W7K3X5</accession>
<dbReference type="RefSeq" id="WP_260396206.1">
    <property type="nucleotide sequence ID" value="NZ_JACHLN010000003.1"/>
</dbReference>
<dbReference type="AlphaFoldDB" id="A0A7W7K3X5"/>
<dbReference type="EMBL" id="JACHLN010000003">
    <property type="protein sequence ID" value="MBB4840533.1"/>
    <property type="molecule type" value="Genomic_DNA"/>
</dbReference>
<organism evidence="1 2">
    <name type="scientific">Sphingomonas kyeonggiensis</name>
    <dbReference type="NCBI Taxonomy" id="1268553"/>
    <lineage>
        <taxon>Bacteria</taxon>
        <taxon>Pseudomonadati</taxon>
        <taxon>Pseudomonadota</taxon>
        <taxon>Alphaproteobacteria</taxon>
        <taxon>Sphingomonadales</taxon>
        <taxon>Sphingomonadaceae</taxon>
        <taxon>Sphingomonas</taxon>
    </lineage>
</organism>
<gene>
    <name evidence="1" type="ORF">HNP52_003625</name>
</gene>
<dbReference type="PANTHER" id="PTHR40590:SF1">
    <property type="entry name" value="CYTOPLASMIC PROTEIN"/>
    <property type="match status" value="1"/>
</dbReference>
<evidence type="ECO:0000313" key="1">
    <source>
        <dbReference type="EMBL" id="MBB4840533.1"/>
    </source>
</evidence>